<dbReference type="InterPro" id="IPR041315">
    <property type="entry name" value="PlcR_TPR"/>
</dbReference>
<dbReference type="InterPro" id="IPR001387">
    <property type="entry name" value="Cro/C1-type_HTH"/>
</dbReference>
<dbReference type="SMART" id="SM00028">
    <property type="entry name" value="TPR"/>
    <property type="match status" value="2"/>
</dbReference>
<dbReference type="InterPro" id="IPR011990">
    <property type="entry name" value="TPR-like_helical_dom_sf"/>
</dbReference>
<dbReference type="Proteomes" id="UP001501166">
    <property type="component" value="Unassembled WGS sequence"/>
</dbReference>
<dbReference type="InterPro" id="IPR010982">
    <property type="entry name" value="Lambda_DNA-bd_dom_sf"/>
</dbReference>
<dbReference type="Pfam" id="PF01381">
    <property type="entry name" value="HTH_3"/>
    <property type="match status" value="1"/>
</dbReference>
<dbReference type="InterPro" id="IPR019734">
    <property type="entry name" value="TPR_rpt"/>
</dbReference>
<dbReference type="Gene3D" id="1.25.40.10">
    <property type="entry name" value="Tetratricopeptide repeat domain"/>
    <property type="match status" value="1"/>
</dbReference>
<dbReference type="PANTHER" id="PTHR37038:SF14">
    <property type="entry name" value="TRANSCRIPTIONAL ACTIVATOR"/>
    <property type="match status" value="1"/>
</dbReference>
<feature type="domain" description="HTH cro/C1-type" evidence="1">
    <location>
        <begin position="1"/>
        <end position="45"/>
    </location>
</feature>
<keyword evidence="3" id="KW-1185">Reference proteome</keyword>
<dbReference type="PROSITE" id="PS50943">
    <property type="entry name" value="HTH_CROC1"/>
    <property type="match status" value="1"/>
</dbReference>
<evidence type="ECO:0000313" key="2">
    <source>
        <dbReference type="EMBL" id="GAA0360147.1"/>
    </source>
</evidence>
<comment type="caution">
    <text evidence="2">The sequence shown here is derived from an EMBL/GenBank/DDBJ whole genome shotgun (WGS) entry which is preliminary data.</text>
</comment>
<dbReference type="EMBL" id="BAAACW010000065">
    <property type="protein sequence ID" value="GAA0360147.1"/>
    <property type="molecule type" value="Genomic_DNA"/>
</dbReference>
<evidence type="ECO:0000259" key="1">
    <source>
        <dbReference type="PROSITE" id="PS50943"/>
    </source>
</evidence>
<dbReference type="Pfam" id="PF18768">
    <property type="entry name" value="RNPP_C"/>
    <property type="match status" value="1"/>
</dbReference>
<dbReference type="PANTHER" id="PTHR37038">
    <property type="entry name" value="TRANSCRIPTIONAL REGULATOR-RELATED"/>
    <property type="match status" value="1"/>
</dbReference>
<dbReference type="InterPro" id="IPR053163">
    <property type="entry name" value="HTH-type_regulator_Rgg"/>
</dbReference>
<dbReference type="CDD" id="cd00093">
    <property type="entry name" value="HTH_XRE"/>
    <property type="match status" value="1"/>
</dbReference>
<dbReference type="SUPFAM" id="SSF48452">
    <property type="entry name" value="TPR-like"/>
    <property type="match status" value="1"/>
</dbReference>
<dbReference type="SUPFAM" id="SSF47413">
    <property type="entry name" value="lambda repressor-like DNA-binding domains"/>
    <property type="match status" value="1"/>
</dbReference>
<reference evidence="2 3" key="1">
    <citation type="journal article" date="2019" name="Int. J. Syst. Evol. Microbiol.">
        <title>The Global Catalogue of Microorganisms (GCM) 10K type strain sequencing project: providing services to taxonomists for standard genome sequencing and annotation.</title>
        <authorList>
            <consortium name="The Broad Institute Genomics Platform"/>
            <consortium name="The Broad Institute Genome Sequencing Center for Infectious Disease"/>
            <person name="Wu L."/>
            <person name="Ma J."/>
        </authorList>
    </citation>
    <scope>NUCLEOTIDE SEQUENCE [LARGE SCALE GENOMIC DNA]</scope>
    <source>
        <strain evidence="2 3">JCM 12662</strain>
    </source>
</reference>
<name>A0ABN0XBP3_9LACT</name>
<protein>
    <submittedName>
        <fullName evidence="2">Transcriptional regulator plcR</fullName>
    </submittedName>
</protein>
<organism evidence="2 3">
    <name type="scientific">Alkalibacterium iburiense</name>
    <dbReference type="NCBI Taxonomy" id="290589"/>
    <lineage>
        <taxon>Bacteria</taxon>
        <taxon>Bacillati</taxon>
        <taxon>Bacillota</taxon>
        <taxon>Bacilli</taxon>
        <taxon>Lactobacillales</taxon>
        <taxon>Carnobacteriaceae</taxon>
        <taxon>Alkalibacterium</taxon>
    </lineage>
</organism>
<gene>
    <name evidence="2" type="ORF">GCM10008932_10900</name>
</gene>
<sequence length="270" mass="31436">MTQAELASGICTQAMISRIEKKKVKPSKELMEKVAERLDVSMYYFYGGELEGSPYSRHATLTKLIRQQLKRKEYESVHYLLDTNEAVIAQSSGGDKTFFEWVKSLLYAYQDGDLDKALEHLVEMEKNVKDGDLRLEIIDSIGLIYLKKKEYQKAEVYYREGIVSFAEWMDCQKKAALLLNYVKALIEQKKYEESLDIVFKGLDLLIHKQTLAYLGDFFYYKGYCLEKLNQLTEALDAYEKAYTIFDIQQNEKFTLIIKMAQESIGKFKID</sequence>
<proteinExistence type="predicted"/>
<accession>A0ABN0XBP3</accession>
<evidence type="ECO:0000313" key="3">
    <source>
        <dbReference type="Proteomes" id="UP001501166"/>
    </source>
</evidence>